<dbReference type="PROSITE" id="PS00233">
    <property type="entry name" value="CHIT_BIND_RR_1"/>
    <property type="match status" value="1"/>
</dbReference>
<dbReference type="VEuPathDB" id="VectorBase:AALC636_028853"/>
<dbReference type="VEuPathDB" id="VectorBase:AALFPA_079965"/>
<name>A0A023EM75_AEDAL</name>
<keyword evidence="1 2" id="KW-0193">Cuticle</keyword>
<feature type="signal peptide" evidence="4">
    <location>
        <begin position="1"/>
        <end position="19"/>
    </location>
</feature>
<dbReference type="EMBL" id="GAPW01003190">
    <property type="protein sequence ID" value="JAC10408.1"/>
    <property type="molecule type" value="mRNA"/>
</dbReference>
<feature type="region of interest" description="Disordered" evidence="3">
    <location>
        <begin position="46"/>
        <end position="149"/>
    </location>
</feature>
<feature type="compositionally biased region" description="Gly residues" evidence="3">
    <location>
        <begin position="105"/>
        <end position="124"/>
    </location>
</feature>
<dbReference type="GO" id="GO:0062129">
    <property type="term" value="C:chitin-based extracellular matrix"/>
    <property type="evidence" value="ECO:0007669"/>
    <property type="project" value="TreeGrafter"/>
</dbReference>
<feature type="chain" id="PRO_5001519711" evidence="4">
    <location>
        <begin position="20"/>
        <end position="277"/>
    </location>
</feature>
<protein>
    <submittedName>
        <fullName evidence="5">Putative cpij009327 larval cuticle protein lcp-30</fullName>
    </submittedName>
</protein>
<dbReference type="PANTHER" id="PTHR10380">
    <property type="entry name" value="CUTICLE PROTEIN"/>
    <property type="match status" value="1"/>
</dbReference>
<keyword evidence="4" id="KW-0732">Signal</keyword>
<accession>A0A023EM75</accession>
<dbReference type="PROSITE" id="PS51155">
    <property type="entry name" value="CHIT_BIND_RR_2"/>
    <property type="match status" value="1"/>
</dbReference>
<dbReference type="PANTHER" id="PTHR10380:SF200">
    <property type="entry name" value="CUTICULAR PROTEIN 49AB-RELATED"/>
    <property type="match status" value="1"/>
</dbReference>
<evidence type="ECO:0000256" key="2">
    <source>
        <dbReference type="PROSITE-ProRule" id="PRU00497"/>
    </source>
</evidence>
<proteinExistence type="evidence at transcript level"/>
<dbReference type="AlphaFoldDB" id="A0A023EM75"/>
<evidence type="ECO:0000313" key="5">
    <source>
        <dbReference type="EMBL" id="JAC10408.1"/>
    </source>
</evidence>
<dbReference type="Pfam" id="PF00379">
    <property type="entry name" value="Chitin_bind_4"/>
    <property type="match status" value="1"/>
</dbReference>
<dbReference type="InterPro" id="IPR031311">
    <property type="entry name" value="CHIT_BIND_RR_consensus"/>
</dbReference>
<dbReference type="InterPro" id="IPR000618">
    <property type="entry name" value="Insect_cuticle"/>
</dbReference>
<dbReference type="GO" id="GO:0008010">
    <property type="term" value="F:structural constituent of chitin-based larval cuticle"/>
    <property type="evidence" value="ECO:0007669"/>
    <property type="project" value="TreeGrafter"/>
</dbReference>
<evidence type="ECO:0000256" key="4">
    <source>
        <dbReference type="SAM" id="SignalP"/>
    </source>
</evidence>
<organism evidence="5">
    <name type="scientific">Aedes albopictus</name>
    <name type="common">Asian tiger mosquito</name>
    <name type="synonym">Stegomyia albopicta</name>
    <dbReference type="NCBI Taxonomy" id="7160"/>
    <lineage>
        <taxon>Eukaryota</taxon>
        <taxon>Metazoa</taxon>
        <taxon>Ecdysozoa</taxon>
        <taxon>Arthropoda</taxon>
        <taxon>Hexapoda</taxon>
        <taxon>Insecta</taxon>
        <taxon>Pterygota</taxon>
        <taxon>Neoptera</taxon>
        <taxon>Endopterygota</taxon>
        <taxon>Diptera</taxon>
        <taxon>Nematocera</taxon>
        <taxon>Culicoidea</taxon>
        <taxon>Culicidae</taxon>
        <taxon>Culicinae</taxon>
        <taxon>Aedini</taxon>
        <taxon>Aedes</taxon>
        <taxon>Stegomyia</taxon>
    </lineage>
</organism>
<reference evidence="5" key="1">
    <citation type="journal article" date="2014" name="PLoS Negl. Trop. Dis.">
        <title>Identification and characterization of seminal fluid proteins in the Asian tiger mosquito, Aedes albopictus.</title>
        <authorList>
            <person name="Boes K.E."/>
            <person name="Ribeiro J.M."/>
            <person name="Wong A."/>
            <person name="Harrington L.C."/>
            <person name="Wolfner M.F."/>
            <person name="Sirot L.K."/>
        </authorList>
    </citation>
    <scope>NUCLEOTIDE SEQUENCE</scope>
    <source>
        <tissue evidence="5">Reproductive organs</tissue>
    </source>
</reference>
<dbReference type="VEuPathDB" id="VectorBase:AALF009184"/>
<dbReference type="InterPro" id="IPR050468">
    <property type="entry name" value="Cuticle_Struct_Prot"/>
</dbReference>
<feature type="compositionally biased region" description="Basic and acidic residues" evidence="3">
    <location>
        <begin position="79"/>
        <end position="97"/>
    </location>
</feature>
<evidence type="ECO:0000256" key="1">
    <source>
        <dbReference type="ARBA" id="ARBA00022460"/>
    </source>
</evidence>
<evidence type="ECO:0000256" key="3">
    <source>
        <dbReference type="SAM" id="MobiDB-lite"/>
    </source>
</evidence>
<sequence>MKLVLAFLVLINALYLVSSQNDGRYRAPTTTTRRPTYRTYRPFDYNRFRSTNDGRYTGGNDGRYRGRNDGRYYGGNDGRYVHVDNRYQHTGDGDRGKYSHIAGPSGSGAGNRGGFGSGANSNGGDGRDGTGDSPAEPAAPAAAPAPAPAPVPVFVPTTAAPAPVRRPALQVASGPSGDGWKIIHLDNRMRPDGYNYLFETENGINAEESGRIETMADGAEGLRSTGFYQYVGDDGQLYRVDYVADGNGFVPQGDHIPKTPPAIEKLLQYLASQPKQR</sequence>